<feature type="transmembrane region" description="Helical" evidence="1">
    <location>
        <begin position="633"/>
        <end position="655"/>
    </location>
</feature>
<dbReference type="PANTHER" id="PTHR35041">
    <property type="entry name" value="MEDIATOR OF RNA POLYMERASE II TRANSCRIPTION SUBUNIT 1"/>
    <property type="match status" value="1"/>
</dbReference>
<dbReference type="OrthoDB" id="5322539at2759"/>
<keyword evidence="1" id="KW-0472">Membrane</keyword>
<dbReference type="GeneID" id="68291996"/>
<dbReference type="AlphaFoldDB" id="A0A9P3CRM8"/>
<evidence type="ECO:0000256" key="1">
    <source>
        <dbReference type="SAM" id="Phobius"/>
    </source>
</evidence>
<organism evidence="2 3">
    <name type="scientific">Cercospora kikuchii</name>
    <dbReference type="NCBI Taxonomy" id="84275"/>
    <lineage>
        <taxon>Eukaryota</taxon>
        <taxon>Fungi</taxon>
        <taxon>Dikarya</taxon>
        <taxon>Ascomycota</taxon>
        <taxon>Pezizomycotina</taxon>
        <taxon>Dothideomycetes</taxon>
        <taxon>Dothideomycetidae</taxon>
        <taxon>Mycosphaerellales</taxon>
        <taxon>Mycosphaerellaceae</taxon>
        <taxon>Cercospora</taxon>
    </lineage>
</organism>
<name>A0A9P3CRM8_9PEZI</name>
<dbReference type="EMBL" id="BOLY01000004">
    <property type="protein sequence ID" value="GIZ43183.1"/>
    <property type="molecule type" value="Genomic_DNA"/>
</dbReference>
<dbReference type="RefSeq" id="XP_044657670.1">
    <property type="nucleotide sequence ID" value="XM_044801735.1"/>
</dbReference>
<proteinExistence type="predicted"/>
<dbReference type="Proteomes" id="UP000825890">
    <property type="component" value="Unassembled WGS sequence"/>
</dbReference>
<dbReference type="PANTHER" id="PTHR35041:SF3">
    <property type="entry name" value="FORMYLMETHIONINE DEFORMYLASE-LIKE PROTEIN"/>
    <property type="match status" value="1"/>
</dbReference>
<evidence type="ECO:0000313" key="3">
    <source>
        <dbReference type="Proteomes" id="UP000825890"/>
    </source>
</evidence>
<evidence type="ECO:0000313" key="2">
    <source>
        <dbReference type="EMBL" id="GIZ43183.1"/>
    </source>
</evidence>
<accession>A0A9P3CRM8</accession>
<protein>
    <submittedName>
        <fullName evidence="2">Uncharacterized protein</fullName>
    </submittedName>
</protein>
<feature type="transmembrane region" description="Helical" evidence="1">
    <location>
        <begin position="21"/>
        <end position="44"/>
    </location>
</feature>
<keyword evidence="1" id="KW-0812">Transmembrane</keyword>
<feature type="transmembrane region" description="Helical" evidence="1">
    <location>
        <begin position="77"/>
        <end position="99"/>
    </location>
</feature>
<gene>
    <name evidence="2" type="ORF">CKM354_000642100</name>
</gene>
<comment type="caution">
    <text evidence="2">The sequence shown here is derived from an EMBL/GenBank/DDBJ whole genome shotgun (WGS) entry which is preliminary data.</text>
</comment>
<keyword evidence="3" id="KW-1185">Reference proteome</keyword>
<feature type="transmembrane region" description="Helical" evidence="1">
    <location>
        <begin position="138"/>
        <end position="158"/>
    </location>
</feature>
<sequence>MAFSRFFTSANRTSHHDRIHWRAPALMIGFLTIGAAFAIGHHAFYNSLHGTEVRSTPFQLAGWEITPQQLNTAGGTAFAFAVKASLVLAISTAYVQLFFRAIAKVGYHFACIDSWFSGLGDITALFGITTFWTHPLLAVVAVTAWLLPLVAVITPATLSVNFDRLPPVNESYFVPAPAFASLKIADVREWWGDGDFMYWRAATEATRTINAVAAAGSILPIAPPAVNSSWLVTMPAPRLACDHVNETLRDAIKDNIASVLGPFLYQDQQLAGGNFLTPFRDNMFNYMSWFASSDPRRGPGVSSEMPFFTPSPWSEEDDRQPNASERTAAALANGFNLFHNYSRERLYVASLPTLMDDETPLSESLKAMFEGPNMTTATRTRKAMDWAFENATVLQCELLASEYTLRFSYTGSSQEQVIEIMQLADVEMNLDEDYLRIAHTAVVEPGCLALIDGFPFPDDPKPSGCYIDTESLLRFSYVGIMEGFASFTVGAANLAGRNDAEGYAEIRKAGQDRNDNSSAAYSFTSRVLGTSLGDTLELEPLNRALMSAQGLLRNESAPRALNEAYSLLRPTVPSDTRKHLKDALEELFFNITMSMASSPMLTYNITAPNAPDNVTVTINSMGNIYSYSAEKLWLAYGLAIGVTIINVGFGLLAIFRTGASFTLNFSTIVRAAKNAGISIETDEQEHPGKDPLPEQWKRATFEIRPHVVYEIRSLKSGAYTSVNPIAGERDNRS</sequence>
<keyword evidence="1" id="KW-1133">Transmembrane helix</keyword>
<reference evidence="2 3" key="1">
    <citation type="submission" date="2021-01" db="EMBL/GenBank/DDBJ databases">
        <title>Cercospora kikuchii MAFF 305040 whole genome shotgun sequence.</title>
        <authorList>
            <person name="Kashiwa T."/>
            <person name="Suzuki T."/>
        </authorList>
    </citation>
    <scope>NUCLEOTIDE SEQUENCE [LARGE SCALE GENOMIC DNA]</scope>
    <source>
        <strain evidence="2 3">MAFF 305040</strain>
    </source>
</reference>